<protein>
    <submittedName>
        <fullName evidence="1">Uncharacterized protein</fullName>
    </submittedName>
</protein>
<proteinExistence type="predicted"/>
<comment type="caution">
    <text evidence="1">The sequence shown here is derived from an EMBL/GenBank/DDBJ whole genome shotgun (WGS) entry which is preliminary data.</text>
</comment>
<reference evidence="1" key="1">
    <citation type="journal article" date="2023" name="Mol. Phylogenet. Evol.">
        <title>Genome-scale phylogeny and comparative genomics of the fungal order Sordariales.</title>
        <authorList>
            <person name="Hensen N."/>
            <person name="Bonometti L."/>
            <person name="Westerberg I."/>
            <person name="Brannstrom I.O."/>
            <person name="Guillou S."/>
            <person name="Cros-Aarteil S."/>
            <person name="Calhoun S."/>
            <person name="Haridas S."/>
            <person name="Kuo A."/>
            <person name="Mondo S."/>
            <person name="Pangilinan J."/>
            <person name="Riley R."/>
            <person name="LaButti K."/>
            <person name="Andreopoulos B."/>
            <person name="Lipzen A."/>
            <person name="Chen C."/>
            <person name="Yan M."/>
            <person name="Daum C."/>
            <person name="Ng V."/>
            <person name="Clum A."/>
            <person name="Steindorff A."/>
            <person name="Ohm R.A."/>
            <person name="Martin F."/>
            <person name="Silar P."/>
            <person name="Natvig D.O."/>
            <person name="Lalanne C."/>
            <person name="Gautier V."/>
            <person name="Ament-Velasquez S.L."/>
            <person name="Kruys A."/>
            <person name="Hutchinson M.I."/>
            <person name="Powell A.J."/>
            <person name="Barry K."/>
            <person name="Miller A.N."/>
            <person name="Grigoriev I.V."/>
            <person name="Debuchy R."/>
            <person name="Gladieux P."/>
            <person name="Hiltunen Thoren M."/>
            <person name="Johannesson H."/>
        </authorList>
    </citation>
    <scope>NUCLEOTIDE SEQUENCE</scope>
    <source>
        <strain evidence="1">CBS 141.50</strain>
    </source>
</reference>
<dbReference type="AlphaFoldDB" id="A0AAN6V3M2"/>
<dbReference type="EMBL" id="MU853579">
    <property type="protein sequence ID" value="KAK4144212.1"/>
    <property type="molecule type" value="Genomic_DNA"/>
</dbReference>
<sequence>LSTLSQSFVASVARARNTAGVPCVLWGHCLLGLHGVPSIIGSVDFVIPDHSLSASTQALSSCPGLVPCPDPLSCFATSKERHTQLPAHHAHLDDDLEITAGLYFQSDTLWFLPQLDHTLLLPNRNSDADAADLLPSNLALASDRQVFPPWRPGRGAGVFESDGDAVIALKSHTLLEAYMRLYARDQGKRVGSFGIAMIAYMQLYVDADGFLDADLLPEPLRTSYAELQRGGKPIRLWMLELKDALGVGGEDTESDDEARTPWELRGVSLR</sequence>
<organism evidence="1 2">
    <name type="scientific">Dichotomopilus funicola</name>
    <dbReference type="NCBI Taxonomy" id="1934379"/>
    <lineage>
        <taxon>Eukaryota</taxon>
        <taxon>Fungi</taxon>
        <taxon>Dikarya</taxon>
        <taxon>Ascomycota</taxon>
        <taxon>Pezizomycotina</taxon>
        <taxon>Sordariomycetes</taxon>
        <taxon>Sordariomycetidae</taxon>
        <taxon>Sordariales</taxon>
        <taxon>Chaetomiaceae</taxon>
        <taxon>Dichotomopilus</taxon>
    </lineage>
</organism>
<name>A0AAN6V3M2_9PEZI</name>
<dbReference type="GeneID" id="87813666"/>
<evidence type="ECO:0000313" key="2">
    <source>
        <dbReference type="Proteomes" id="UP001302676"/>
    </source>
</evidence>
<gene>
    <name evidence="1" type="ORF">C8A04DRAFT_11667</name>
</gene>
<evidence type="ECO:0000313" key="1">
    <source>
        <dbReference type="EMBL" id="KAK4144212.1"/>
    </source>
</evidence>
<accession>A0AAN6V3M2</accession>
<dbReference type="RefSeq" id="XP_062637583.1">
    <property type="nucleotide sequence ID" value="XM_062777053.1"/>
</dbReference>
<dbReference type="Proteomes" id="UP001302676">
    <property type="component" value="Unassembled WGS sequence"/>
</dbReference>
<feature type="non-terminal residue" evidence="1">
    <location>
        <position position="1"/>
    </location>
</feature>
<reference evidence="1" key="2">
    <citation type="submission" date="2023-05" db="EMBL/GenBank/DDBJ databases">
        <authorList>
            <consortium name="Lawrence Berkeley National Laboratory"/>
            <person name="Steindorff A."/>
            <person name="Hensen N."/>
            <person name="Bonometti L."/>
            <person name="Westerberg I."/>
            <person name="Brannstrom I.O."/>
            <person name="Guillou S."/>
            <person name="Cros-Aarteil S."/>
            <person name="Calhoun S."/>
            <person name="Haridas S."/>
            <person name="Kuo A."/>
            <person name="Mondo S."/>
            <person name="Pangilinan J."/>
            <person name="Riley R."/>
            <person name="Labutti K."/>
            <person name="Andreopoulos B."/>
            <person name="Lipzen A."/>
            <person name="Chen C."/>
            <person name="Yanf M."/>
            <person name="Daum C."/>
            <person name="Ng V."/>
            <person name="Clum A."/>
            <person name="Ohm R."/>
            <person name="Martin F."/>
            <person name="Silar P."/>
            <person name="Natvig D."/>
            <person name="Lalanne C."/>
            <person name="Gautier V."/>
            <person name="Ament-Velasquez S.L."/>
            <person name="Kruys A."/>
            <person name="Hutchinson M.I."/>
            <person name="Powell A.J."/>
            <person name="Barry K."/>
            <person name="Miller A.N."/>
            <person name="Grigoriev I.V."/>
            <person name="Debuchy R."/>
            <person name="Gladieux P."/>
            <person name="Thoren M.H."/>
            <person name="Johannesson H."/>
        </authorList>
    </citation>
    <scope>NUCLEOTIDE SEQUENCE</scope>
    <source>
        <strain evidence="1">CBS 141.50</strain>
    </source>
</reference>
<keyword evidence="2" id="KW-1185">Reference proteome</keyword>